<evidence type="ECO:0000256" key="7">
    <source>
        <dbReference type="PIRSR" id="PIRSR600715-1"/>
    </source>
</evidence>
<dbReference type="Pfam" id="PF00953">
    <property type="entry name" value="Glycos_transf_4"/>
    <property type="match status" value="1"/>
</dbReference>
<feature type="binding site" evidence="7">
    <location>
        <position position="132"/>
    </location>
    <ligand>
        <name>Mg(2+)</name>
        <dbReference type="ChEBI" id="CHEBI:18420"/>
    </ligand>
</feature>
<keyword evidence="3 9" id="KW-0808">Transferase</keyword>
<keyword evidence="6 8" id="KW-0472">Membrane</keyword>
<evidence type="ECO:0000256" key="2">
    <source>
        <dbReference type="ARBA" id="ARBA00022475"/>
    </source>
</evidence>
<keyword evidence="2" id="KW-1003">Cell membrane</keyword>
<accession>A0A4R3NEX4</accession>
<dbReference type="GO" id="GO:0071555">
    <property type="term" value="P:cell wall organization"/>
    <property type="evidence" value="ECO:0007669"/>
    <property type="project" value="TreeGrafter"/>
</dbReference>
<sequence length="317" mass="33447">MAASLLLSAAATEGVRRFAPRAGMLDLPGPRRSHRVPTPRGGGAGIALAGLAAFAVFAWLGIPGAGWMGAGLWLVALAGWSDDHRPLAIHWKLSAQLLAAACLAIALARAQASPTVVVLGFVAVPVLVNAWNFIDGIDGLAASQALLCALALAWGLQEAGRWLALALIAAGLGFLPFNFPRARVFAGDVGSGALGYLLACLLVLALQAHPPARWPLLALPLVAVLVDVGMTLGRRVLRGERWWQPHLQHLYQRWAPALGHPRVTLRYAAWTVLAIACMARLQAAPVALAWAGSGVFLMATAWLWWRGQALVGAEVRA</sequence>
<dbReference type="PANTHER" id="PTHR22926:SF3">
    <property type="entry name" value="UNDECAPRENYL-PHOSPHATE ALPHA-N-ACETYLGLUCOSAMINYL 1-PHOSPHATE TRANSFERASE"/>
    <property type="match status" value="1"/>
</dbReference>
<feature type="transmembrane region" description="Helical" evidence="8">
    <location>
        <begin position="214"/>
        <end position="233"/>
    </location>
</feature>
<proteinExistence type="predicted"/>
<dbReference type="InterPro" id="IPR000715">
    <property type="entry name" value="Glycosyl_transferase_4"/>
</dbReference>
<evidence type="ECO:0000256" key="4">
    <source>
        <dbReference type="ARBA" id="ARBA00022692"/>
    </source>
</evidence>
<evidence type="ECO:0000256" key="6">
    <source>
        <dbReference type="ARBA" id="ARBA00023136"/>
    </source>
</evidence>
<keyword evidence="7" id="KW-0479">Metal-binding</keyword>
<dbReference type="AlphaFoldDB" id="A0A4R3NEX4"/>
<gene>
    <name evidence="9" type="ORF">EDC34_101115</name>
</gene>
<evidence type="ECO:0000256" key="1">
    <source>
        <dbReference type="ARBA" id="ARBA00004651"/>
    </source>
</evidence>
<organism evidence="9 10">
    <name type="scientific">Thermomonas haemolytica</name>
    <dbReference type="NCBI Taxonomy" id="141949"/>
    <lineage>
        <taxon>Bacteria</taxon>
        <taxon>Pseudomonadati</taxon>
        <taxon>Pseudomonadota</taxon>
        <taxon>Gammaproteobacteria</taxon>
        <taxon>Lysobacterales</taxon>
        <taxon>Lysobacteraceae</taxon>
        <taxon>Thermomonas</taxon>
    </lineage>
</organism>
<comment type="caution">
    <text evidence="9">The sequence shown here is derived from an EMBL/GenBank/DDBJ whole genome shotgun (WGS) entry which is preliminary data.</text>
</comment>
<feature type="transmembrane region" description="Helical" evidence="8">
    <location>
        <begin position="115"/>
        <end position="134"/>
    </location>
</feature>
<dbReference type="InterPro" id="IPR018480">
    <property type="entry name" value="PNAcMuramoyl-5peptid_Trfase_CS"/>
</dbReference>
<keyword evidence="7" id="KW-0460">Magnesium</keyword>
<dbReference type="GO" id="GO:0016780">
    <property type="term" value="F:phosphotransferase activity, for other substituted phosphate groups"/>
    <property type="evidence" value="ECO:0007669"/>
    <property type="project" value="InterPro"/>
</dbReference>
<dbReference type="PROSITE" id="PS01348">
    <property type="entry name" value="MRAY_2"/>
    <property type="match status" value="1"/>
</dbReference>
<reference evidence="9 10" key="1">
    <citation type="submission" date="2019-03" db="EMBL/GenBank/DDBJ databases">
        <title>Genomic Encyclopedia of Type Strains, Phase IV (KMG-IV): sequencing the most valuable type-strain genomes for metagenomic binning, comparative biology and taxonomic classification.</title>
        <authorList>
            <person name="Goeker M."/>
        </authorList>
    </citation>
    <scope>NUCLEOTIDE SEQUENCE [LARGE SCALE GENOMIC DNA]</scope>
    <source>
        <strain evidence="9 10">DSM 13605</strain>
    </source>
</reference>
<feature type="transmembrane region" description="Helical" evidence="8">
    <location>
        <begin position="41"/>
        <end position="60"/>
    </location>
</feature>
<feature type="binding site" evidence="7">
    <location>
        <position position="188"/>
    </location>
    <ligand>
        <name>Mg(2+)</name>
        <dbReference type="ChEBI" id="CHEBI:18420"/>
    </ligand>
</feature>
<dbReference type="GO" id="GO:0044038">
    <property type="term" value="P:cell wall macromolecule biosynthetic process"/>
    <property type="evidence" value="ECO:0007669"/>
    <property type="project" value="TreeGrafter"/>
</dbReference>
<evidence type="ECO:0000256" key="3">
    <source>
        <dbReference type="ARBA" id="ARBA00022679"/>
    </source>
</evidence>
<dbReference type="GO" id="GO:0005886">
    <property type="term" value="C:plasma membrane"/>
    <property type="evidence" value="ECO:0007669"/>
    <property type="project" value="UniProtKB-SubCell"/>
</dbReference>
<evidence type="ECO:0000313" key="9">
    <source>
        <dbReference type="EMBL" id="TCT25789.1"/>
    </source>
</evidence>
<evidence type="ECO:0000256" key="5">
    <source>
        <dbReference type="ARBA" id="ARBA00022989"/>
    </source>
</evidence>
<feature type="transmembrane region" description="Helical" evidence="8">
    <location>
        <begin position="159"/>
        <end position="177"/>
    </location>
</feature>
<keyword evidence="4 8" id="KW-0812">Transmembrane</keyword>
<feature type="transmembrane region" description="Helical" evidence="8">
    <location>
        <begin position="87"/>
        <end position="108"/>
    </location>
</feature>
<evidence type="ECO:0000256" key="8">
    <source>
        <dbReference type="SAM" id="Phobius"/>
    </source>
</evidence>
<feature type="transmembrane region" description="Helical" evidence="8">
    <location>
        <begin position="189"/>
        <end position="208"/>
    </location>
</feature>
<dbReference type="GO" id="GO:0046872">
    <property type="term" value="F:metal ion binding"/>
    <property type="evidence" value="ECO:0007669"/>
    <property type="project" value="UniProtKB-KW"/>
</dbReference>
<dbReference type="GO" id="GO:0009103">
    <property type="term" value="P:lipopolysaccharide biosynthetic process"/>
    <property type="evidence" value="ECO:0007669"/>
    <property type="project" value="TreeGrafter"/>
</dbReference>
<dbReference type="EMBL" id="SMAP01000001">
    <property type="protein sequence ID" value="TCT25789.1"/>
    <property type="molecule type" value="Genomic_DNA"/>
</dbReference>
<keyword evidence="5 8" id="KW-1133">Transmembrane helix</keyword>
<name>A0A4R3NEX4_9GAMM</name>
<dbReference type="Proteomes" id="UP000295414">
    <property type="component" value="Unassembled WGS sequence"/>
</dbReference>
<protein>
    <submittedName>
        <fullName evidence="9">UDP-N-acetylmuramyl pentapeptide phosphotransferase/UDP-N-acetylglucosamine-1-phosphate transferase</fullName>
    </submittedName>
</protein>
<keyword evidence="10" id="KW-1185">Reference proteome</keyword>
<evidence type="ECO:0000313" key="10">
    <source>
        <dbReference type="Proteomes" id="UP000295414"/>
    </source>
</evidence>
<feature type="transmembrane region" description="Helical" evidence="8">
    <location>
        <begin position="287"/>
        <end position="305"/>
    </location>
</feature>
<comment type="cofactor">
    <cofactor evidence="7">
        <name>Mg(2+)</name>
        <dbReference type="ChEBI" id="CHEBI:18420"/>
    </cofactor>
</comment>
<dbReference type="PANTHER" id="PTHR22926">
    <property type="entry name" value="PHOSPHO-N-ACETYLMURAMOYL-PENTAPEPTIDE-TRANSFERASE"/>
    <property type="match status" value="1"/>
</dbReference>
<comment type="subcellular location">
    <subcellularLocation>
        <location evidence="1">Cell membrane</location>
        <topology evidence="1">Multi-pass membrane protein</topology>
    </subcellularLocation>
</comment>